<evidence type="ECO:0000256" key="2">
    <source>
        <dbReference type="ARBA" id="ARBA00022478"/>
    </source>
</evidence>
<evidence type="ECO:0000256" key="5">
    <source>
        <dbReference type="ARBA" id="ARBA00022695"/>
    </source>
</evidence>
<organism evidence="11 12">
    <name type="scientific">Phycomyces blakesleeanus</name>
    <dbReference type="NCBI Taxonomy" id="4837"/>
    <lineage>
        <taxon>Eukaryota</taxon>
        <taxon>Fungi</taxon>
        <taxon>Fungi incertae sedis</taxon>
        <taxon>Mucoromycota</taxon>
        <taxon>Mucoromycotina</taxon>
        <taxon>Mucoromycetes</taxon>
        <taxon>Mucorales</taxon>
        <taxon>Phycomycetaceae</taxon>
        <taxon>Phycomyces</taxon>
    </lineage>
</organism>
<evidence type="ECO:0000256" key="7">
    <source>
        <dbReference type="ARBA" id="ARBA00022723"/>
    </source>
</evidence>
<keyword evidence="6 9" id="KW-0235">DNA replication</keyword>
<dbReference type="InterPro" id="IPR002755">
    <property type="entry name" value="DNA_primase_S"/>
</dbReference>
<dbReference type="PANTHER" id="PTHR10536">
    <property type="entry name" value="DNA PRIMASE SMALL SUBUNIT"/>
    <property type="match status" value="1"/>
</dbReference>
<evidence type="ECO:0000313" key="11">
    <source>
        <dbReference type="EMBL" id="KAL0088774.1"/>
    </source>
</evidence>
<dbReference type="Pfam" id="PF01896">
    <property type="entry name" value="DNA_primase_S"/>
    <property type="match status" value="1"/>
</dbReference>
<dbReference type="SUPFAM" id="SSF56747">
    <property type="entry name" value="Prim-pol domain"/>
    <property type="match status" value="1"/>
</dbReference>
<feature type="region of interest" description="Disordered" evidence="10">
    <location>
        <begin position="38"/>
        <end position="68"/>
    </location>
</feature>
<sequence length="488" mass="56603">MADQDQVNDDLEGLDVNMFDTDSDEEISNVHSQMANVQLQTPQRDQKPISSNITYPPRSTPLQDQQKQSEAFRQIMSQDGNSAFLLRAFYNRFFPYKTYFQWLNYDIAPTKNFSHREFSFTLKSDIYVRYNSFMDVEEFRKEIERFQPVKIDIGAVYSVMPKNKKSVAEKAFRPVEKELVFDIDMTDYDEIRTCCSGGDICKKCWQFMTVAIKVIDTSLDEDFGFKHRLWVYSGRRGVHCWVCDDRARKLDNESRKAIVNFLEVIKGGSEQSRKVNLGNSLHPSLARSLEIIKPYFGPLILNSQGVLDTPENWNKVLNTIPDAGVRERLNEMWSTDSLSSGQAKWQDLINVLDKSSDKQIFYKKEGWKISTIFQYCYPRLDDKVSINIGHLLKSPFCVHPKTQRVCVPIPITTCENFDPFSVPTLSSLINEFDAFSANNGPDDSERKLPDYKKTSLRPYIEFFEKFVQRLLLDAQRAKREEASVSMEF</sequence>
<keyword evidence="8" id="KW-0804">Transcription</keyword>
<keyword evidence="7" id="KW-0479">Metal-binding</keyword>
<dbReference type="EC" id="2.7.7.-" evidence="9"/>
<dbReference type="Proteomes" id="UP001448207">
    <property type="component" value="Unassembled WGS sequence"/>
</dbReference>
<reference evidence="11 12" key="1">
    <citation type="submission" date="2024-04" db="EMBL/GenBank/DDBJ databases">
        <title>Symmetric and asymmetric DNA N6-adenine methylation regulates different biological responses in Mucorales.</title>
        <authorList>
            <consortium name="Lawrence Berkeley National Laboratory"/>
            <person name="Lax C."/>
            <person name="Mondo S.J."/>
            <person name="Osorio-Concepcion M."/>
            <person name="Muszewska A."/>
            <person name="Corrochano-Luque M."/>
            <person name="Gutierrez G."/>
            <person name="Riley R."/>
            <person name="Lipzen A."/>
            <person name="Guo J."/>
            <person name="Hundley H."/>
            <person name="Amirebrahimi M."/>
            <person name="Ng V."/>
            <person name="Lorenzo-Gutierrez D."/>
            <person name="Binder U."/>
            <person name="Yang J."/>
            <person name="Song Y."/>
            <person name="Canovas D."/>
            <person name="Navarro E."/>
            <person name="Freitag M."/>
            <person name="Gabaldon T."/>
            <person name="Grigoriev I.V."/>
            <person name="Corrochano L.M."/>
            <person name="Nicolas F.E."/>
            <person name="Garre V."/>
        </authorList>
    </citation>
    <scope>NUCLEOTIDE SEQUENCE [LARGE SCALE GENOMIC DNA]</scope>
    <source>
        <strain evidence="11 12">L51</strain>
    </source>
</reference>
<evidence type="ECO:0000256" key="10">
    <source>
        <dbReference type="SAM" id="MobiDB-lite"/>
    </source>
</evidence>
<keyword evidence="12" id="KW-1185">Reference proteome</keyword>
<keyword evidence="4 9" id="KW-0808">Transferase</keyword>
<evidence type="ECO:0000256" key="4">
    <source>
        <dbReference type="ARBA" id="ARBA00022679"/>
    </source>
</evidence>
<dbReference type="CDD" id="cd04860">
    <property type="entry name" value="AE_Prim_S"/>
    <property type="match status" value="1"/>
</dbReference>
<protein>
    <recommendedName>
        <fullName evidence="9">DNA primase</fullName>
        <ecNumber evidence="9">2.7.7.-</ecNumber>
    </recommendedName>
</protein>
<keyword evidence="3 9" id="KW-0639">Primosome</keyword>
<feature type="compositionally biased region" description="Polar residues" evidence="10">
    <location>
        <begin position="38"/>
        <end position="54"/>
    </location>
</feature>
<evidence type="ECO:0000313" key="12">
    <source>
        <dbReference type="Proteomes" id="UP001448207"/>
    </source>
</evidence>
<evidence type="ECO:0000256" key="1">
    <source>
        <dbReference type="ARBA" id="ARBA00009762"/>
    </source>
</evidence>
<dbReference type="Gene3D" id="3.90.920.10">
    <property type="entry name" value="DNA primase, PRIM domain"/>
    <property type="match status" value="1"/>
</dbReference>
<dbReference type="EMBL" id="JBCLYO010000005">
    <property type="protein sequence ID" value="KAL0088774.1"/>
    <property type="molecule type" value="Genomic_DNA"/>
</dbReference>
<keyword evidence="5" id="KW-0548">Nucleotidyltransferase</keyword>
<comment type="caution">
    <text evidence="11">The sequence shown here is derived from an EMBL/GenBank/DDBJ whole genome shotgun (WGS) entry which is preliminary data.</text>
</comment>
<proteinExistence type="inferred from homology"/>
<evidence type="ECO:0000256" key="9">
    <source>
        <dbReference type="RuleBase" id="RU003514"/>
    </source>
</evidence>
<evidence type="ECO:0000256" key="3">
    <source>
        <dbReference type="ARBA" id="ARBA00022515"/>
    </source>
</evidence>
<accession>A0ABR3B2Y5</accession>
<evidence type="ECO:0000256" key="6">
    <source>
        <dbReference type="ARBA" id="ARBA00022705"/>
    </source>
</evidence>
<comment type="similarity">
    <text evidence="1 9">Belongs to the eukaryotic-type primase small subunit family.</text>
</comment>
<evidence type="ECO:0000256" key="8">
    <source>
        <dbReference type="ARBA" id="ARBA00023163"/>
    </source>
</evidence>
<dbReference type="NCBIfam" id="TIGR00335">
    <property type="entry name" value="primase_sml"/>
    <property type="match status" value="1"/>
</dbReference>
<dbReference type="InterPro" id="IPR014052">
    <property type="entry name" value="DNA_primase_ssu_euk/arc"/>
</dbReference>
<name>A0ABR3B2Y5_PHYBL</name>
<gene>
    <name evidence="11" type="ORF">J3Q64DRAFT_1731595</name>
</gene>
<keyword evidence="2 9" id="KW-0240">DNA-directed RNA polymerase</keyword>